<evidence type="ECO:0000256" key="7">
    <source>
        <dbReference type="ARBA" id="ARBA00023163"/>
    </source>
</evidence>
<dbReference type="EMBL" id="FNVQ01000005">
    <property type="protein sequence ID" value="SEG81418.1"/>
    <property type="molecule type" value="Genomic_DNA"/>
</dbReference>
<dbReference type="GO" id="GO:0003677">
    <property type="term" value="F:DNA binding"/>
    <property type="evidence" value="ECO:0007669"/>
    <property type="project" value="UniProtKB-KW"/>
</dbReference>
<keyword evidence="5 8" id="KW-0805">Transcription regulation</keyword>
<keyword evidence="8" id="KW-0862">Zinc</keyword>
<keyword evidence="11" id="KW-1185">Reference proteome</keyword>
<evidence type="ECO:0000256" key="8">
    <source>
        <dbReference type="HAMAP-Rule" id="MF_00440"/>
    </source>
</evidence>
<dbReference type="Proteomes" id="UP000236745">
    <property type="component" value="Unassembled WGS sequence"/>
</dbReference>
<dbReference type="PANTHER" id="PTHR30455:SF2">
    <property type="entry name" value="TRANSCRIPTIONAL REPRESSOR NRDR"/>
    <property type="match status" value="1"/>
</dbReference>
<sequence length="161" mass="18329">MHCPFCGASDTKVVDSRLVSEGQQVRRRRECVKCHERFTTFEEAELVMPRVIKGDGTRQPFDEAKLRGGIQRALEKRPVGIEAVEACITRIKLKLRATGERELPSREVGEIVMEELRKLDQVAYVRFASVYRSFQDINEFKEEIERLSANAEANGNGQAES</sequence>
<feature type="domain" description="ATP-cone" evidence="9">
    <location>
        <begin position="49"/>
        <end position="139"/>
    </location>
</feature>
<dbReference type="InterPro" id="IPR003796">
    <property type="entry name" value="RNR_NrdR-like"/>
</dbReference>
<keyword evidence="7 8" id="KW-0804">Transcription</keyword>
<proteinExistence type="inferred from homology"/>
<evidence type="ECO:0000256" key="2">
    <source>
        <dbReference type="ARBA" id="ARBA00022741"/>
    </source>
</evidence>
<evidence type="ECO:0000256" key="6">
    <source>
        <dbReference type="ARBA" id="ARBA00023125"/>
    </source>
</evidence>
<dbReference type="GO" id="GO:0005524">
    <property type="term" value="F:ATP binding"/>
    <property type="evidence" value="ECO:0007669"/>
    <property type="project" value="UniProtKB-UniRule"/>
</dbReference>
<dbReference type="GO" id="GO:0045892">
    <property type="term" value="P:negative regulation of DNA-templated transcription"/>
    <property type="evidence" value="ECO:0007669"/>
    <property type="project" value="UniProtKB-UniRule"/>
</dbReference>
<keyword evidence="2 8" id="KW-0547">Nucleotide-binding</keyword>
<accession>A0A1H6D8G6</accession>
<reference evidence="10 11" key="1">
    <citation type="submission" date="2016-10" db="EMBL/GenBank/DDBJ databases">
        <authorList>
            <person name="de Groot N.N."/>
        </authorList>
    </citation>
    <scope>NUCLEOTIDE SEQUENCE [LARGE SCALE GENOMIC DNA]</scope>
    <source>
        <strain evidence="10 11">DSM 22012</strain>
    </source>
</reference>
<evidence type="ECO:0000256" key="1">
    <source>
        <dbReference type="ARBA" id="ARBA00022491"/>
    </source>
</evidence>
<name>A0A1H6D8G6_9GAMM</name>
<dbReference type="HAMAP" id="MF_00440">
    <property type="entry name" value="NrdR"/>
    <property type="match status" value="1"/>
</dbReference>
<evidence type="ECO:0000256" key="4">
    <source>
        <dbReference type="ARBA" id="ARBA00022840"/>
    </source>
</evidence>
<dbReference type="NCBIfam" id="TIGR00244">
    <property type="entry name" value="transcriptional regulator NrdR"/>
    <property type="match status" value="1"/>
</dbReference>
<dbReference type="InterPro" id="IPR005144">
    <property type="entry name" value="ATP-cone_dom"/>
</dbReference>
<dbReference type="Pfam" id="PF22811">
    <property type="entry name" value="Zn_ribbon_NrdR"/>
    <property type="match status" value="1"/>
</dbReference>
<evidence type="ECO:0000313" key="10">
    <source>
        <dbReference type="EMBL" id="SEG81418.1"/>
    </source>
</evidence>
<keyword evidence="4 8" id="KW-0067">ATP-binding</keyword>
<comment type="function">
    <text evidence="8">Negatively regulates transcription of bacterial ribonucleotide reductase nrd genes and operons by binding to NrdR-boxes.</text>
</comment>
<comment type="similarity">
    <text evidence="8">Belongs to the NrdR family.</text>
</comment>
<keyword evidence="1 8" id="KW-0678">Repressor</keyword>
<dbReference type="GO" id="GO:0008270">
    <property type="term" value="F:zinc ion binding"/>
    <property type="evidence" value="ECO:0007669"/>
    <property type="project" value="UniProtKB-UniRule"/>
</dbReference>
<evidence type="ECO:0000256" key="3">
    <source>
        <dbReference type="ARBA" id="ARBA00022771"/>
    </source>
</evidence>
<dbReference type="InterPro" id="IPR055173">
    <property type="entry name" value="NrdR-like_N"/>
</dbReference>
<dbReference type="RefSeq" id="WP_104005021.1">
    <property type="nucleotide sequence ID" value="NZ_FNVQ01000005.1"/>
</dbReference>
<evidence type="ECO:0000313" key="11">
    <source>
        <dbReference type="Proteomes" id="UP000236745"/>
    </source>
</evidence>
<protein>
    <recommendedName>
        <fullName evidence="8">Transcriptional repressor NrdR</fullName>
    </recommendedName>
</protein>
<comment type="cofactor">
    <cofactor evidence="8">
        <name>Zn(2+)</name>
        <dbReference type="ChEBI" id="CHEBI:29105"/>
    </cofactor>
    <text evidence="8">Binds 1 zinc ion.</text>
</comment>
<keyword evidence="8" id="KW-0479">Metal-binding</keyword>
<dbReference type="Pfam" id="PF03477">
    <property type="entry name" value="ATP-cone"/>
    <property type="match status" value="1"/>
</dbReference>
<evidence type="ECO:0000256" key="5">
    <source>
        <dbReference type="ARBA" id="ARBA00023015"/>
    </source>
</evidence>
<dbReference type="PANTHER" id="PTHR30455">
    <property type="entry name" value="TRANSCRIPTIONAL REPRESSOR NRDR"/>
    <property type="match status" value="1"/>
</dbReference>
<keyword evidence="3 8" id="KW-0863">Zinc-finger</keyword>
<dbReference type="PROSITE" id="PS51161">
    <property type="entry name" value="ATP_CONE"/>
    <property type="match status" value="1"/>
</dbReference>
<organism evidence="10 11">
    <name type="scientific">Marinobacterium lutimaris</name>
    <dbReference type="NCBI Taxonomy" id="568106"/>
    <lineage>
        <taxon>Bacteria</taxon>
        <taxon>Pseudomonadati</taxon>
        <taxon>Pseudomonadota</taxon>
        <taxon>Gammaproteobacteria</taxon>
        <taxon>Oceanospirillales</taxon>
        <taxon>Oceanospirillaceae</taxon>
        <taxon>Marinobacterium</taxon>
    </lineage>
</organism>
<keyword evidence="6 8" id="KW-0238">DNA-binding</keyword>
<dbReference type="OrthoDB" id="9807461at2"/>
<gene>
    <name evidence="8" type="primary">nrdR</name>
    <name evidence="10" type="ORF">SAMN05444390_105191</name>
</gene>
<dbReference type="AlphaFoldDB" id="A0A1H6D8G6"/>
<feature type="zinc finger region" evidence="8">
    <location>
        <begin position="3"/>
        <end position="34"/>
    </location>
</feature>
<evidence type="ECO:0000259" key="9">
    <source>
        <dbReference type="PROSITE" id="PS51161"/>
    </source>
</evidence>